<sequence>MNGKAFYFGPLLGRMSGQGWFPSFCIDYHQYTHSSAWKKNGKQGPYRSLRLFLPGSISHTHNCGHHDDDIRLIAYYFCFYLTEKEINKHSNNNNNDNDNDSPPYKEIVLDKSNVNTPLLARTKAPVRKKNDLDLNHCPSYGP</sequence>
<organism evidence="1 2">
    <name type="scientific">Cordyceps javanica</name>
    <dbReference type="NCBI Taxonomy" id="43265"/>
    <lineage>
        <taxon>Eukaryota</taxon>
        <taxon>Fungi</taxon>
        <taxon>Dikarya</taxon>
        <taxon>Ascomycota</taxon>
        <taxon>Pezizomycotina</taxon>
        <taxon>Sordariomycetes</taxon>
        <taxon>Hypocreomycetidae</taxon>
        <taxon>Hypocreales</taxon>
        <taxon>Cordycipitaceae</taxon>
        <taxon>Cordyceps</taxon>
    </lineage>
</organism>
<dbReference type="Proteomes" id="UP000315783">
    <property type="component" value="Unassembled WGS sequence"/>
</dbReference>
<comment type="caution">
    <text evidence="1">The sequence shown here is derived from an EMBL/GenBank/DDBJ whole genome shotgun (WGS) entry which is preliminary data.</text>
</comment>
<protein>
    <submittedName>
        <fullName evidence="1">Uncharacterized protein</fullName>
    </submittedName>
</protein>
<evidence type="ECO:0000313" key="2">
    <source>
        <dbReference type="Proteomes" id="UP000315783"/>
    </source>
</evidence>
<evidence type="ECO:0000313" key="1">
    <source>
        <dbReference type="EMBL" id="TQV97685.1"/>
    </source>
</evidence>
<name>A0A545V7M3_9HYPO</name>
<proteinExistence type="predicted"/>
<gene>
    <name evidence="1" type="ORF">IF1G_03428</name>
</gene>
<dbReference type="AlphaFoldDB" id="A0A545V7M3"/>
<dbReference type="EMBL" id="SPUK01000004">
    <property type="protein sequence ID" value="TQV97685.1"/>
    <property type="molecule type" value="Genomic_DNA"/>
</dbReference>
<keyword evidence="2" id="KW-1185">Reference proteome</keyword>
<accession>A0A545V7M3</accession>
<reference evidence="1 2" key="1">
    <citation type="journal article" date="2019" name="Appl. Microbiol. Biotechnol.">
        <title>Genome sequence of Isaria javanica and comparative genome analysis insights into family S53 peptidase evolution in fungal entomopathogens.</title>
        <authorList>
            <person name="Lin R."/>
            <person name="Zhang X."/>
            <person name="Xin B."/>
            <person name="Zou M."/>
            <person name="Gao Y."/>
            <person name="Qin F."/>
            <person name="Hu Q."/>
            <person name="Xie B."/>
            <person name="Cheng X."/>
        </authorList>
    </citation>
    <scope>NUCLEOTIDE SEQUENCE [LARGE SCALE GENOMIC DNA]</scope>
    <source>
        <strain evidence="1 2">IJ1G</strain>
    </source>
</reference>